<keyword evidence="3" id="KW-1185">Reference proteome</keyword>
<dbReference type="EMBL" id="JASPKY010000117">
    <property type="protein sequence ID" value="KAK9736207.1"/>
    <property type="molecule type" value="Genomic_DNA"/>
</dbReference>
<protein>
    <submittedName>
        <fullName evidence="2">Uncharacterized protein</fullName>
    </submittedName>
</protein>
<feature type="region of interest" description="Disordered" evidence="1">
    <location>
        <begin position="185"/>
        <end position="205"/>
    </location>
</feature>
<feature type="compositionally biased region" description="Basic residues" evidence="1">
    <location>
        <begin position="235"/>
        <end position="244"/>
    </location>
</feature>
<evidence type="ECO:0000313" key="2">
    <source>
        <dbReference type="EMBL" id="KAK9736207.1"/>
    </source>
</evidence>
<proteinExistence type="predicted"/>
<gene>
    <name evidence="2" type="ORF">QE152_g12680</name>
</gene>
<evidence type="ECO:0000256" key="1">
    <source>
        <dbReference type="SAM" id="MobiDB-lite"/>
    </source>
</evidence>
<dbReference type="Proteomes" id="UP001458880">
    <property type="component" value="Unassembled WGS sequence"/>
</dbReference>
<feature type="region of interest" description="Disordered" evidence="1">
    <location>
        <begin position="221"/>
        <end position="244"/>
    </location>
</feature>
<comment type="caution">
    <text evidence="2">The sequence shown here is derived from an EMBL/GenBank/DDBJ whole genome shotgun (WGS) entry which is preliminary data.</text>
</comment>
<organism evidence="2 3">
    <name type="scientific">Popillia japonica</name>
    <name type="common">Japanese beetle</name>
    <dbReference type="NCBI Taxonomy" id="7064"/>
    <lineage>
        <taxon>Eukaryota</taxon>
        <taxon>Metazoa</taxon>
        <taxon>Ecdysozoa</taxon>
        <taxon>Arthropoda</taxon>
        <taxon>Hexapoda</taxon>
        <taxon>Insecta</taxon>
        <taxon>Pterygota</taxon>
        <taxon>Neoptera</taxon>
        <taxon>Endopterygota</taxon>
        <taxon>Coleoptera</taxon>
        <taxon>Polyphaga</taxon>
        <taxon>Scarabaeiformia</taxon>
        <taxon>Scarabaeidae</taxon>
        <taxon>Rutelinae</taxon>
        <taxon>Popillia</taxon>
    </lineage>
</organism>
<dbReference type="AlphaFoldDB" id="A0AAW1LS46"/>
<reference evidence="2 3" key="1">
    <citation type="journal article" date="2024" name="BMC Genomics">
        <title>De novo assembly and annotation of Popillia japonica's genome with initial clues to its potential as an invasive pest.</title>
        <authorList>
            <person name="Cucini C."/>
            <person name="Boschi S."/>
            <person name="Funari R."/>
            <person name="Cardaioli E."/>
            <person name="Iannotti N."/>
            <person name="Marturano G."/>
            <person name="Paoli F."/>
            <person name="Bruttini M."/>
            <person name="Carapelli A."/>
            <person name="Frati F."/>
            <person name="Nardi F."/>
        </authorList>
    </citation>
    <scope>NUCLEOTIDE SEQUENCE [LARGE SCALE GENOMIC DNA]</scope>
    <source>
        <strain evidence="2">DMR45628</strain>
    </source>
</reference>
<accession>A0AAW1LS46</accession>
<sequence length="244" mass="27546">MLKREEIFCPSPTHGRGVELENLNGGEVDALFAEIPSDRESVDEFGESDDEENAATNIEHIEDTIVAPTQNISDSEEDDEEDLPLSHLLPKDTFTWKKPLDIHNLGGNKAFSESTVPNNIPDEIESPSEIFGLCVSYFIVHEMAWKQQEKQQKQLEKWAAEIFDATFDMSGNVIFDIDDSVDDANYSPSSDNTSEEEVYPSTSKRNKTNSEVIYISKKNKKSLEEEVYPSTSGRNNKKGKTFRI</sequence>
<evidence type="ECO:0000313" key="3">
    <source>
        <dbReference type="Proteomes" id="UP001458880"/>
    </source>
</evidence>
<name>A0AAW1LS46_POPJA</name>